<evidence type="ECO:0000256" key="3">
    <source>
        <dbReference type="ARBA" id="ARBA00022679"/>
    </source>
</evidence>
<gene>
    <name evidence="5" type="ORF">SAMN03080602_02814</name>
</gene>
<accession>A0A1X7KDS5</accession>
<name>A0A1X7KDS5_9FLAO</name>
<evidence type="ECO:0000256" key="1">
    <source>
        <dbReference type="ARBA" id="ARBA00006739"/>
    </source>
</evidence>
<dbReference type="RefSeq" id="WP_085499555.1">
    <property type="nucleotide sequence ID" value="NZ_FXAO01000005.1"/>
</dbReference>
<evidence type="ECO:0000256" key="2">
    <source>
        <dbReference type="ARBA" id="ARBA00022676"/>
    </source>
</evidence>
<dbReference type="EMBL" id="FXAO01000005">
    <property type="protein sequence ID" value="SMG39030.1"/>
    <property type="molecule type" value="Genomic_DNA"/>
</dbReference>
<dbReference type="OrthoDB" id="1142396at2"/>
<organism evidence="5 6">
    <name type="scientific">Arenibacter troitsensis</name>
    <dbReference type="NCBI Taxonomy" id="188872"/>
    <lineage>
        <taxon>Bacteria</taxon>
        <taxon>Pseudomonadati</taxon>
        <taxon>Bacteroidota</taxon>
        <taxon>Flavobacteriia</taxon>
        <taxon>Flavobacteriales</taxon>
        <taxon>Flavobacteriaceae</taxon>
        <taxon>Arenibacter</taxon>
    </lineage>
</organism>
<evidence type="ECO:0000313" key="6">
    <source>
        <dbReference type="Proteomes" id="UP000193420"/>
    </source>
</evidence>
<dbReference type="InterPro" id="IPR001173">
    <property type="entry name" value="Glyco_trans_2-like"/>
</dbReference>
<sequence length="284" mass="32253">MKYYIIIPAHNEGQFLTDALQSVAIQTLPPKRVVVVNDNSSDNTEQIIDSFTAKHSYISKINAKSSTVHLPGSKVVNAFNKGLEQLDEDYDFIVKLDADIILPDFYFEKVAKIFSDDAKIGIAGGFAYEQDKNGDWKLNHPMDKDHVRGAFKAYSKRCFKAIGGLKTAMGWDTVDELLAQYNGFSIYTDSDLHVIHLRPLGNAYNKKAKLLQGKAMFTMRYGFLITLIASIKMALKQKKPRAFLDNLQGYLLARKEKTDFIVSLAEGKFIRQLRWRKIKAKLFQ</sequence>
<dbReference type="PANTHER" id="PTHR43630:SF1">
    <property type="entry name" value="POLY-BETA-1,6-N-ACETYL-D-GLUCOSAMINE SYNTHASE"/>
    <property type="match status" value="1"/>
</dbReference>
<dbReference type="Gene3D" id="3.90.550.10">
    <property type="entry name" value="Spore Coat Polysaccharide Biosynthesis Protein SpsA, Chain A"/>
    <property type="match status" value="1"/>
</dbReference>
<dbReference type="AlphaFoldDB" id="A0A1X7KDS5"/>
<dbReference type="PANTHER" id="PTHR43630">
    <property type="entry name" value="POLY-BETA-1,6-N-ACETYL-D-GLUCOSAMINE SYNTHASE"/>
    <property type="match status" value="1"/>
</dbReference>
<reference evidence="6" key="1">
    <citation type="submission" date="2017-04" db="EMBL/GenBank/DDBJ databases">
        <authorList>
            <person name="Varghese N."/>
            <person name="Submissions S."/>
        </authorList>
    </citation>
    <scope>NUCLEOTIDE SEQUENCE [LARGE SCALE GENOMIC DNA]</scope>
    <source>
        <strain evidence="6">DSM 19835</strain>
    </source>
</reference>
<evidence type="ECO:0000313" key="5">
    <source>
        <dbReference type="EMBL" id="SMG39030.1"/>
    </source>
</evidence>
<keyword evidence="2" id="KW-0328">Glycosyltransferase</keyword>
<dbReference type="Proteomes" id="UP000193420">
    <property type="component" value="Unassembled WGS sequence"/>
</dbReference>
<feature type="domain" description="Glycosyltransferase 2-like" evidence="4">
    <location>
        <begin position="5"/>
        <end position="145"/>
    </location>
</feature>
<dbReference type="CDD" id="cd06423">
    <property type="entry name" value="CESA_like"/>
    <property type="match status" value="1"/>
</dbReference>
<dbReference type="Pfam" id="PF00535">
    <property type="entry name" value="Glycos_transf_2"/>
    <property type="match status" value="1"/>
</dbReference>
<proteinExistence type="inferred from homology"/>
<comment type="similarity">
    <text evidence="1">Belongs to the glycosyltransferase 2 family.</text>
</comment>
<evidence type="ECO:0000259" key="4">
    <source>
        <dbReference type="Pfam" id="PF00535"/>
    </source>
</evidence>
<dbReference type="InterPro" id="IPR029044">
    <property type="entry name" value="Nucleotide-diphossugar_trans"/>
</dbReference>
<dbReference type="GO" id="GO:0016757">
    <property type="term" value="F:glycosyltransferase activity"/>
    <property type="evidence" value="ECO:0007669"/>
    <property type="project" value="UniProtKB-KW"/>
</dbReference>
<dbReference type="STRING" id="188872.SAMN03080602_02814"/>
<dbReference type="SUPFAM" id="SSF53448">
    <property type="entry name" value="Nucleotide-diphospho-sugar transferases"/>
    <property type="match status" value="1"/>
</dbReference>
<protein>
    <submittedName>
        <fullName evidence="5">Glycosyl transferase family 2</fullName>
    </submittedName>
</protein>
<keyword evidence="3 5" id="KW-0808">Transferase</keyword>
<keyword evidence="6" id="KW-1185">Reference proteome</keyword>